<keyword evidence="3" id="KW-1185">Reference proteome</keyword>
<protein>
    <recommendedName>
        <fullName evidence="1">Transposase-associated domain-containing protein</fullName>
    </recommendedName>
</protein>
<name>A0A9W7JFE3_HIBTR</name>
<organism evidence="2 3">
    <name type="scientific">Hibiscus trionum</name>
    <name type="common">Flower of an hour</name>
    <dbReference type="NCBI Taxonomy" id="183268"/>
    <lineage>
        <taxon>Eukaryota</taxon>
        <taxon>Viridiplantae</taxon>
        <taxon>Streptophyta</taxon>
        <taxon>Embryophyta</taxon>
        <taxon>Tracheophyta</taxon>
        <taxon>Spermatophyta</taxon>
        <taxon>Magnoliopsida</taxon>
        <taxon>eudicotyledons</taxon>
        <taxon>Gunneridae</taxon>
        <taxon>Pentapetalae</taxon>
        <taxon>rosids</taxon>
        <taxon>malvids</taxon>
        <taxon>Malvales</taxon>
        <taxon>Malvaceae</taxon>
        <taxon>Malvoideae</taxon>
        <taxon>Hibiscus</taxon>
    </lineage>
</organism>
<accession>A0A9W7JFE3</accession>
<reference evidence="2" key="1">
    <citation type="submission" date="2023-05" db="EMBL/GenBank/DDBJ databases">
        <title>Genome and transcriptome analyses reveal genes involved in the formation of fine ridges on petal epidermal cells in Hibiscus trionum.</title>
        <authorList>
            <person name="Koshimizu S."/>
            <person name="Masuda S."/>
            <person name="Ishii T."/>
            <person name="Shirasu K."/>
            <person name="Hoshino A."/>
            <person name="Arita M."/>
        </authorList>
    </citation>
    <scope>NUCLEOTIDE SEQUENCE</scope>
    <source>
        <strain evidence="2">Hamamatsu line</strain>
    </source>
</reference>
<dbReference type="Proteomes" id="UP001165190">
    <property type="component" value="Unassembled WGS sequence"/>
</dbReference>
<comment type="caution">
    <text evidence="2">The sequence shown here is derived from an EMBL/GenBank/DDBJ whole genome shotgun (WGS) entry which is preliminary data.</text>
</comment>
<feature type="domain" description="Transposase-associated" evidence="1">
    <location>
        <begin position="3"/>
        <end position="86"/>
    </location>
</feature>
<dbReference type="Pfam" id="PF13963">
    <property type="entry name" value="Transpos_assoc"/>
    <property type="match status" value="1"/>
</dbReference>
<sequence length="228" mass="26538">MDRSWMYNIDRLINGHIVNPDFERPLFEFITFALSKPRFADRGNIRCPCNRPKCRNTTFQDPKTVKVHVITEGFVPHYYNWVHHGEPRFSLTSYYNHMTSSNTPIPDYAYELYCNNHESGEVDVVGPELNAYMVEDDQAPIASTQMLYNKLGASSELIWLGSNESKLSMVSELIHLKAQYHIPNACYDDLCRIIQRLMPEDNVMPKNIYETKKLVRDMSLLVQKNLLL</sequence>
<dbReference type="InterPro" id="IPR029480">
    <property type="entry name" value="Transpos_assoc"/>
</dbReference>
<evidence type="ECO:0000259" key="1">
    <source>
        <dbReference type="Pfam" id="PF13963"/>
    </source>
</evidence>
<proteinExistence type="predicted"/>
<dbReference type="OrthoDB" id="1023725at2759"/>
<evidence type="ECO:0000313" key="2">
    <source>
        <dbReference type="EMBL" id="GMJ12379.1"/>
    </source>
</evidence>
<evidence type="ECO:0000313" key="3">
    <source>
        <dbReference type="Proteomes" id="UP001165190"/>
    </source>
</evidence>
<gene>
    <name evidence="2" type="ORF">HRI_004907100</name>
</gene>
<dbReference type="EMBL" id="BSYR01000063">
    <property type="protein sequence ID" value="GMJ12379.1"/>
    <property type="molecule type" value="Genomic_DNA"/>
</dbReference>
<dbReference type="AlphaFoldDB" id="A0A9W7JFE3"/>